<name>A0A6C0IWC0_9ZZZZ</name>
<evidence type="ECO:0000313" key="1">
    <source>
        <dbReference type="EMBL" id="QHT97614.1"/>
    </source>
</evidence>
<proteinExistence type="predicted"/>
<accession>A0A6C0IWC0</accession>
<reference evidence="1" key="1">
    <citation type="journal article" date="2020" name="Nature">
        <title>Giant virus diversity and host interactions through global metagenomics.</title>
        <authorList>
            <person name="Schulz F."/>
            <person name="Roux S."/>
            <person name="Paez-Espino D."/>
            <person name="Jungbluth S."/>
            <person name="Walsh D.A."/>
            <person name="Denef V.J."/>
            <person name="McMahon K.D."/>
            <person name="Konstantinidis K.T."/>
            <person name="Eloe-Fadrosh E.A."/>
            <person name="Kyrpides N.C."/>
            <person name="Woyke T."/>
        </authorList>
    </citation>
    <scope>NUCLEOTIDE SEQUENCE</scope>
    <source>
        <strain evidence="1">GVMAG-M-3300025572-1</strain>
    </source>
</reference>
<protein>
    <submittedName>
        <fullName evidence="1">Uncharacterized protein</fullName>
    </submittedName>
</protein>
<dbReference type="AlphaFoldDB" id="A0A6C0IWC0"/>
<dbReference type="EMBL" id="MN740283">
    <property type="protein sequence ID" value="QHT97614.1"/>
    <property type="molecule type" value="Genomic_DNA"/>
</dbReference>
<organism evidence="1">
    <name type="scientific">viral metagenome</name>
    <dbReference type="NCBI Taxonomy" id="1070528"/>
    <lineage>
        <taxon>unclassified sequences</taxon>
        <taxon>metagenomes</taxon>
        <taxon>organismal metagenomes</taxon>
    </lineage>
</organism>
<sequence length="287" mass="32868">MQPGYNTTETSTSLWVAALTAPKSTGKSRGRVKKSEIISHPEFEEAAMYTDDQFWADILRRCARKKFPRGFSYSDGQLKYRANEIAVVLPDDPSARALTAICFFQENGKLYSRRDQENRRLKEEEADIARLASASSSWKCISYSKNRRSDYVSDYVERKYRHLPKAIRDELYTQIEVGFDTKFITKDHINFENGQILHIDGLDANENGIIFTRPIPERTLSPVIRQEEPKREIHRHLDGWLKYLDNYSKYIQNSAKATYTTIHTSDSGYYSGAASKSNPEAGPALGE</sequence>